<name>A0A0F9QAD0_9ZZZZ</name>
<protein>
    <submittedName>
        <fullName evidence="1">Uncharacterized protein</fullName>
    </submittedName>
</protein>
<proteinExistence type="predicted"/>
<sequence length="56" mass="6320">MSEDEQIFKKTDKCEIKFDKGGNITIIGDCNGESIIRPEIAAFNKVSEIIEDEDEI</sequence>
<evidence type="ECO:0000313" key="1">
    <source>
        <dbReference type="EMBL" id="KKN34022.1"/>
    </source>
</evidence>
<reference evidence="1" key="1">
    <citation type="journal article" date="2015" name="Nature">
        <title>Complex archaea that bridge the gap between prokaryotes and eukaryotes.</title>
        <authorList>
            <person name="Spang A."/>
            <person name="Saw J.H."/>
            <person name="Jorgensen S.L."/>
            <person name="Zaremba-Niedzwiedzka K."/>
            <person name="Martijn J."/>
            <person name="Lind A.E."/>
            <person name="van Eijk R."/>
            <person name="Schleper C."/>
            <person name="Guy L."/>
            <person name="Ettema T.J."/>
        </authorList>
    </citation>
    <scope>NUCLEOTIDE SEQUENCE</scope>
</reference>
<accession>A0A0F9QAD0</accession>
<dbReference type="EMBL" id="LAZR01002134">
    <property type="protein sequence ID" value="KKN34022.1"/>
    <property type="molecule type" value="Genomic_DNA"/>
</dbReference>
<gene>
    <name evidence="1" type="ORF">LCGC14_0797830</name>
</gene>
<dbReference type="AlphaFoldDB" id="A0A0F9QAD0"/>
<comment type="caution">
    <text evidence="1">The sequence shown here is derived from an EMBL/GenBank/DDBJ whole genome shotgun (WGS) entry which is preliminary data.</text>
</comment>
<organism evidence="1">
    <name type="scientific">marine sediment metagenome</name>
    <dbReference type="NCBI Taxonomy" id="412755"/>
    <lineage>
        <taxon>unclassified sequences</taxon>
        <taxon>metagenomes</taxon>
        <taxon>ecological metagenomes</taxon>
    </lineage>
</organism>